<dbReference type="FunFam" id="2.60.40.60:FF:000065">
    <property type="entry name" value="FAT atypical cadherin 1"/>
    <property type="match status" value="1"/>
</dbReference>
<dbReference type="FunFam" id="2.10.25.10:FF:000057">
    <property type="entry name" value="protocadherin Fat 1 isoform X2"/>
    <property type="match status" value="1"/>
</dbReference>
<feature type="region of interest" description="Disordered" evidence="16">
    <location>
        <begin position="4264"/>
        <end position="4287"/>
    </location>
</feature>
<dbReference type="InterPro" id="IPR001791">
    <property type="entry name" value="Laminin_G"/>
</dbReference>
<dbReference type="FunFam" id="2.60.40.60:FF:000161">
    <property type="entry name" value="FAT atypical cadherin 1"/>
    <property type="match status" value="1"/>
</dbReference>
<feature type="domain" description="Cadherin" evidence="21">
    <location>
        <begin position="2498"/>
        <end position="2601"/>
    </location>
</feature>
<evidence type="ECO:0000256" key="7">
    <source>
        <dbReference type="ARBA" id="ARBA00022737"/>
    </source>
</evidence>
<dbReference type="PROSITE" id="PS50025">
    <property type="entry name" value="LAM_G_DOMAIN"/>
    <property type="match status" value="1"/>
</dbReference>
<feature type="domain" description="Cadherin" evidence="21">
    <location>
        <begin position="1769"/>
        <end position="1882"/>
    </location>
</feature>
<feature type="domain" description="Cadherin" evidence="21">
    <location>
        <begin position="467"/>
        <end position="572"/>
    </location>
</feature>
<feature type="domain" description="Cadherin" evidence="21">
    <location>
        <begin position="1249"/>
        <end position="1360"/>
    </location>
</feature>
<dbReference type="InterPro" id="IPR020894">
    <property type="entry name" value="Cadherin_CS"/>
</dbReference>
<dbReference type="Gene3D" id="2.60.40.60">
    <property type="entry name" value="Cadherins"/>
    <property type="match status" value="33"/>
</dbReference>
<feature type="domain" description="EGF-like" evidence="20">
    <location>
        <begin position="4096"/>
        <end position="4132"/>
    </location>
</feature>
<evidence type="ECO:0000256" key="4">
    <source>
        <dbReference type="ARBA" id="ARBA00022536"/>
    </source>
</evidence>
<dbReference type="FunFam" id="2.60.40.60:FF:000075">
    <property type="entry name" value="FAT atypical cadherin 1"/>
    <property type="match status" value="1"/>
</dbReference>
<evidence type="ECO:0000256" key="10">
    <source>
        <dbReference type="ARBA" id="ARBA00022989"/>
    </source>
</evidence>
<name>A0A6P9AGG2_PANGU</name>
<comment type="subcellular location">
    <subcellularLocation>
        <location evidence="1">Cell membrane</location>
        <topology evidence="1">Single-pass membrane protein</topology>
    </subcellularLocation>
    <subcellularLocation>
        <location evidence="2">Membrane</location>
        <topology evidence="2">Single-pass type I membrane protein</topology>
    </subcellularLocation>
</comment>
<evidence type="ECO:0000256" key="13">
    <source>
        <dbReference type="ARBA" id="ARBA00023180"/>
    </source>
</evidence>
<dbReference type="Proteomes" id="UP001652622">
    <property type="component" value="Unplaced"/>
</dbReference>
<dbReference type="FunFam" id="2.60.40.60:FF:000064">
    <property type="entry name" value="FAT atypical cadherin 1"/>
    <property type="match status" value="1"/>
</dbReference>
<evidence type="ECO:0000313" key="25">
    <source>
        <dbReference type="RefSeq" id="XP_034257403.1"/>
    </source>
</evidence>
<dbReference type="FunFam" id="2.60.40.60:FF:000107">
    <property type="entry name" value="FAT atypical cadherin 1"/>
    <property type="match status" value="1"/>
</dbReference>
<dbReference type="CDD" id="cd00054">
    <property type="entry name" value="EGF_CA"/>
    <property type="match status" value="4"/>
</dbReference>
<protein>
    <submittedName>
        <fullName evidence="23 24">Protocadherin Fat 1 isoform X1</fullName>
    </submittedName>
</protein>
<organism evidence="22 25">
    <name type="scientific">Pantherophis guttatus</name>
    <name type="common">Corn snake</name>
    <name type="synonym">Elaphe guttata</name>
    <dbReference type="NCBI Taxonomy" id="94885"/>
    <lineage>
        <taxon>Eukaryota</taxon>
        <taxon>Metazoa</taxon>
        <taxon>Chordata</taxon>
        <taxon>Craniata</taxon>
        <taxon>Vertebrata</taxon>
        <taxon>Euteleostomi</taxon>
        <taxon>Lepidosauria</taxon>
        <taxon>Squamata</taxon>
        <taxon>Bifurcata</taxon>
        <taxon>Unidentata</taxon>
        <taxon>Episquamata</taxon>
        <taxon>Toxicofera</taxon>
        <taxon>Serpentes</taxon>
        <taxon>Colubroidea</taxon>
        <taxon>Colubridae</taxon>
        <taxon>Colubrinae</taxon>
        <taxon>Pantherophis</taxon>
    </lineage>
</organism>
<dbReference type="FunFam" id="2.10.25.10:FF:000152">
    <property type="entry name" value="FAT atypical cadherin 1"/>
    <property type="match status" value="1"/>
</dbReference>
<dbReference type="CTD" id="2195"/>
<feature type="domain" description="Cadherin" evidence="21">
    <location>
        <begin position="153"/>
        <end position="260"/>
    </location>
</feature>
<dbReference type="FunFam" id="2.60.40.60:FF:000021">
    <property type="entry name" value="FAT atypical cadherin 1"/>
    <property type="match status" value="3"/>
</dbReference>
<feature type="domain" description="Cadherin" evidence="21">
    <location>
        <begin position="1671"/>
        <end position="1768"/>
    </location>
</feature>
<evidence type="ECO:0000256" key="3">
    <source>
        <dbReference type="ARBA" id="ARBA00022475"/>
    </source>
</evidence>
<dbReference type="FunFam" id="2.60.40.60:FF:000033">
    <property type="entry name" value="FAT atypical cadherin 1"/>
    <property type="match status" value="1"/>
</dbReference>
<evidence type="ECO:0000256" key="16">
    <source>
        <dbReference type="SAM" id="MobiDB-lite"/>
    </source>
</evidence>
<dbReference type="GO" id="GO:0007156">
    <property type="term" value="P:homophilic cell adhesion via plasma membrane adhesion molecules"/>
    <property type="evidence" value="ECO:0007669"/>
    <property type="project" value="InterPro"/>
</dbReference>
<dbReference type="SUPFAM" id="SSF49899">
    <property type="entry name" value="Concanavalin A-like lectins/glucanases"/>
    <property type="match status" value="1"/>
</dbReference>
<feature type="domain" description="Cadherin" evidence="21">
    <location>
        <begin position="2924"/>
        <end position="3028"/>
    </location>
</feature>
<dbReference type="OrthoDB" id="6252479at2759"/>
<dbReference type="FunFam" id="2.60.40.60:FF:000071">
    <property type="entry name" value="FAT atypical cadherin 1"/>
    <property type="match status" value="1"/>
</dbReference>
<dbReference type="Pfam" id="PF00008">
    <property type="entry name" value="EGF"/>
    <property type="match status" value="1"/>
</dbReference>
<dbReference type="FunFam" id="2.60.40.60:FF:000026">
    <property type="entry name" value="FAT atypical cadherin 1"/>
    <property type="match status" value="2"/>
</dbReference>
<dbReference type="PROSITE" id="PS50026">
    <property type="entry name" value="EGF_3"/>
    <property type="match status" value="4"/>
</dbReference>
<evidence type="ECO:0000256" key="5">
    <source>
        <dbReference type="ARBA" id="ARBA00022692"/>
    </source>
</evidence>
<feature type="domain" description="Cadherin" evidence="21">
    <location>
        <begin position="580"/>
        <end position="674"/>
    </location>
</feature>
<dbReference type="PANTHER" id="PTHR24026:SF42">
    <property type="entry name" value="PROTOCADHERIN FAT 1"/>
    <property type="match status" value="1"/>
</dbReference>
<keyword evidence="6 18" id="KW-0732">Signal</keyword>
<keyword evidence="12 15" id="KW-1015">Disulfide bond</keyword>
<dbReference type="PROSITE" id="PS00232">
    <property type="entry name" value="CADHERIN_1"/>
    <property type="match status" value="14"/>
</dbReference>
<feature type="disulfide bond" evidence="15">
    <location>
        <begin position="4122"/>
        <end position="4131"/>
    </location>
</feature>
<feature type="domain" description="Cadherin" evidence="21">
    <location>
        <begin position="721"/>
        <end position="825"/>
    </location>
</feature>
<dbReference type="FunFam" id="2.60.40.60:FF:000032">
    <property type="entry name" value="FAT atypical cadherin 1"/>
    <property type="match status" value="1"/>
</dbReference>
<keyword evidence="22" id="KW-1185">Reference proteome</keyword>
<feature type="region of interest" description="Disordered" evidence="16">
    <location>
        <begin position="4347"/>
        <end position="4374"/>
    </location>
</feature>
<dbReference type="FunFam" id="2.60.40.60:FF:000051">
    <property type="entry name" value="FAT atypical cadherin 1"/>
    <property type="match status" value="1"/>
</dbReference>
<dbReference type="Gene3D" id="2.10.25.10">
    <property type="entry name" value="Laminin"/>
    <property type="match status" value="4"/>
</dbReference>
<evidence type="ECO:0000313" key="22">
    <source>
        <dbReference type="Proteomes" id="UP001652622"/>
    </source>
</evidence>
<dbReference type="OMA" id="XVIETSD"/>
<feature type="signal peptide" evidence="18">
    <location>
        <begin position="1"/>
        <end position="25"/>
    </location>
</feature>
<dbReference type="Pfam" id="PF00028">
    <property type="entry name" value="Cadherin"/>
    <property type="match status" value="28"/>
</dbReference>
<dbReference type="FunFam" id="2.60.40.60:FF:000084">
    <property type="entry name" value="FAT atypical cadherin 3"/>
    <property type="match status" value="1"/>
</dbReference>
<feature type="transmembrane region" description="Helical" evidence="17">
    <location>
        <begin position="4188"/>
        <end position="4208"/>
    </location>
</feature>
<dbReference type="FunFam" id="2.60.40.60:FF:000067">
    <property type="entry name" value="FAT atypical cadherin 1"/>
    <property type="match status" value="1"/>
</dbReference>
<feature type="domain" description="Cadherin" evidence="21">
    <location>
        <begin position="1143"/>
        <end position="1248"/>
    </location>
</feature>
<evidence type="ECO:0000259" key="21">
    <source>
        <dbReference type="PROSITE" id="PS50268"/>
    </source>
</evidence>
<dbReference type="InterPro" id="IPR002126">
    <property type="entry name" value="Cadherin-like_dom"/>
</dbReference>
<dbReference type="FunFam" id="2.10.25.10:FF:000154">
    <property type="entry name" value="FAT atypical cadherin 1"/>
    <property type="match status" value="1"/>
</dbReference>
<dbReference type="PROSITE" id="PS00010">
    <property type="entry name" value="ASX_HYDROXYL"/>
    <property type="match status" value="1"/>
</dbReference>
<dbReference type="FunFam" id="2.60.40.60:FF:000058">
    <property type="entry name" value="FAT atypical cadherin 3"/>
    <property type="match status" value="1"/>
</dbReference>
<dbReference type="FunFam" id="2.60.40.60:FF:000061">
    <property type="entry name" value="FAT atypical cadherin 3"/>
    <property type="match status" value="2"/>
</dbReference>
<feature type="domain" description="Cadherin" evidence="21">
    <location>
        <begin position="2189"/>
        <end position="2289"/>
    </location>
</feature>
<dbReference type="Gene3D" id="2.60.120.200">
    <property type="match status" value="1"/>
</dbReference>
<reference evidence="23 24" key="1">
    <citation type="submission" date="2025-04" db="UniProtKB">
        <authorList>
            <consortium name="RefSeq"/>
        </authorList>
    </citation>
    <scope>IDENTIFICATION</scope>
    <source>
        <tissue evidence="23 24">Blood</tissue>
    </source>
</reference>
<keyword evidence="10 17" id="KW-1133">Transmembrane helix</keyword>
<evidence type="ECO:0000313" key="23">
    <source>
        <dbReference type="RefSeq" id="XP_034257400.1"/>
    </source>
</evidence>
<keyword evidence="7" id="KW-0677">Repeat</keyword>
<dbReference type="GO" id="GO:0005886">
    <property type="term" value="C:plasma membrane"/>
    <property type="evidence" value="ECO:0007669"/>
    <property type="project" value="UniProtKB-SubCell"/>
</dbReference>
<feature type="domain" description="EGF-like" evidence="20">
    <location>
        <begin position="4134"/>
        <end position="4170"/>
    </location>
</feature>
<dbReference type="InterPro" id="IPR000742">
    <property type="entry name" value="EGF"/>
</dbReference>
<dbReference type="FunFam" id="2.60.40.60:FF:000037">
    <property type="entry name" value="FAT atypical cadherin 1"/>
    <property type="match status" value="1"/>
</dbReference>
<dbReference type="FunFam" id="2.60.40.60:FF:000052">
    <property type="entry name" value="FAT atypical cadherin 1"/>
    <property type="match status" value="1"/>
</dbReference>
<dbReference type="FunFam" id="2.60.40.60:FF:000059">
    <property type="entry name" value="FAT atypical cadherin 3"/>
    <property type="match status" value="1"/>
</dbReference>
<feature type="domain" description="Cadherin" evidence="21">
    <location>
        <begin position="2396"/>
        <end position="2497"/>
    </location>
</feature>
<dbReference type="FunFam" id="2.60.40.60:FF:000066">
    <property type="entry name" value="FAT atypical cadherin 1"/>
    <property type="match status" value="1"/>
</dbReference>
<dbReference type="FunFam" id="2.60.40.60:FF:000013">
    <property type="entry name" value="Cadherin EGF LAG seven-pass G-type receptor"/>
    <property type="match status" value="2"/>
</dbReference>
<dbReference type="InterPro" id="IPR018097">
    <property type="entry name" value="EGF_Ca-bd_CS"/>
</dbReference>
<feature type="domain" description="Cadherin" evidence="21">
    <location>
        <begin position="3029"/>
        <end position="3130"/>
    </location>
</feature>
<evidence type="ECO:0000313" key="24">
    <source>
        <dbReference type="RefSeq" id="XP_034257401.1"/>
    </source>
</evidence>
<dbReference type="SMART" id="SM00282">
    <property type="entry name" value="LamG"/>
    <property type="match status" value="1"/>
</dbReference>
<evidence type="ECO:0000256" key="11">
    <source>
        <dbReference type="ARBA" id="ARBA00023136"/>
    </source>
</evidence>
<feature type="domain" description="Cadherin" evidence="21">
    <location>
        <begin position="3566"/>
        <end position="3650"/>
    </location>
</feature>
<feature type="domain" description="Cadherin" evidence="21">
    <location>
        <begin position="1046"/>
        <end position="1142"/>
    </location>
</feature>
<dbReference type="FunFam" id="2.60.40.60:FF:000053">
    <property type="entry name" value="FAT atypical cadherin 3"/>
    <property type="match status" value="1"/>
</dbReference>
<dbReference type="PROSITE" id="PS01186">
    <property type="entry name" value="EGF_2"/>
    <property type="match status" value="2"/>
</dbReference>
<keyword evidence="3" id="KW-1003">Cell membrane</keyword>
<dbReference type="RefSeq" id="XP_034257403.1">
    <property type="nucleotide sequence ID" value="XM_034401512.1"/>
</dbReference>
<evidence type="ECO:0000256" key="18">
    <source>
        <dbReference type="SAM" id="SignalP"/>
    </source>
</evidence>
<evidence type="ECO:0000256" key="12">
    <source>
        <dbReference type="ARBA" id="ARBA00023157"/>
    </source>
</evidence>
<dbReference type="SUPFAM" id="SSF57196">
    <property type="entry name" value="EGF/Laminin"/>
    <property type="match status" value="4"/>
</dbReference>
<evidence type="ECO:0000256" key="14">
    <source>
        <dbReference type="PROSITE-ProRule" id="PRU00043"/>
    </source>
</evidence>
<feature type="domain" description="Cadherin" evidence="21">
    <location>
        <begin position="931"/>
        <end position="1037"/>
    </location>
</feature>
<dbReference type="InterPro" id="IPR001881">
    <property type="entry name" value="EGF-like_Ca-bd_dom"/>
</dbReference>
<dbReference type="PROSITE" id="PS50268">
    <property type="entry name" value="CADHERIN_2"/>
    <property type="match status" value="33"/>
</dbReference>
<feature type="chain" id="PRO_5044654980" evidence="18">
    <location>
        <begin position="26"/>
        <end position="4601"/>
    </location>
</feature>
<feature type="domain" description="Cadherin" evidence="21">
    <location>
        <begin position="1983"/>
        <end position="2087"/>
    </location>
</feature>
<dbReference type="GeneID" id="117654682"/>
<dbReference type="FunFam" id="2.60.40.60:FF:000039">
    <property type="entry name" value="FAT atypical cadherin 3"/>
    <property type="match status" value="1"/>
</dbReference>
<sequence>MKSHLIMMLLLSLLLLVQDFEQCEGTLRQYHALPMQFTQVHYNATVYENSAAKTYVGHPVKMGIYITSSLWDIKYKIISGDSENLFKAEEYVLGDFCFLRIRTKGGNTAILNREVKEHYTLTVKAIEKNTNAEALTNVRVQVLDTNDLRPLFSPTSYSVSLSENTAIRTSIAKVSATDADIGTNGEFYYSFKERTDMFAIHPTSGMVILTGRLDYSETKVYELEVLAVDRGMKLYGSSGISSMARLTIHIEQANEHAPVITALAFTPSELDKDPAYAIITVEDKDHGLNGEVASLSIVAGDPLQQFKAVRTVPGGKEYKIKAVGTVEWESQPFGFNLTLQAKDKGNPPKFSSVKAIYLPSPQFRSGIVQFEREVYRAEISEFAPPNTPVVMVKALPTYPYIKYLFVNAPSKTQFSLNPDTGLITTLDAIKAQSAPHFEFDIITSDRKASTKVFIKVIDVNTHPPEFTQTSYKASFNENVPIGTSVMSVSAKDLDEGENGYVTYSIANINPVPFEINHFTGVLTTSETMDYELMPRIYKLRIRASDWGTPYRREVEVPVTIALNNLNDNTPLFEKINCEGTIPRELGVGEQITTVSAIDADELQLVQYQIESGNELDLFSLNPNSGVLFLKQSLGDGLSSKTSFHSLKITATDGENFAAPIFINITVVASRKPVSLQCEETGVAKMLAEKLLLANKLHGRVEVEDTFLDTHTMNLHAPQFESSLPRTIEVKEDQPVDSTIIFLNATDRDTGFNGKLIYSISGGNNDSSFIVGMETGMLKILSPLDREVRDKYTLNVTVYDLGIPQKSNWRLLNIRVLDANDNRPEFLQDSYFVDVSENKELNTEIIQIEAIDKDLGTNGEVRYSLLTDTNKFSIDSVTGIVKVSGLLDREVQAVYFLKIEARDQAKESPQLTSTVLLKISLEDVNDNPPKFVPANYRVKIREDLPEGTIVMWLETYDPDLGQASQVRYSLLDGGNGSFDVDKLSGAIRIVQGLDFERKQVYNLTVRAKDKGKPISLSSTCYVEIEIVDVNENLQPPRFPNFVDKSFVSEDVPIGTSVMTVSAYDEDTGRDGEIRYSIRDGSGIGIFRIDKEKGTIFTVDLLDRETTSHYWLTVYATDQGVIPLSSFIEIYIEVGDVNDNAPQTTQPVYYPEVMENSPKDISIIQIEAFDSDSSSNEKLTYKISSGNPQGFFHINPKTGLITTTSRKLDREQQAEHILEVTVTDNGTPAESTLTRVIVKILDENDNRPQFLQKFYQIKLPEREKPERERTARKEPIYRVVAADKDEGPNAEISYKIEEGNEHGKFFIDPITGVVSSKKYSGAGEYDILTIKAVDNGRPQKSSTARLHIEWISKPTPSSEPISFEESFFSFTVMESDPVAHMIGVIGVEPLGTLLWFDITGGNSDSRFDVDKGTGTIVVAKPLDAEQKSNYNLTVEATDGTRTISTQVYINIIDTNDHRPEFSLLEYQVVIAEDILPETEILQVSASDRDEKNKLIYTMQSSMDPTSLRKFRLDPVTGSLYTVEKLDHEVIHQHVLTVMVRDQDVPVKRNFAKIIINVSDTNDHAPYFTSSSYEGQVYESAAVGSMVVQVTALDKDKGENAEIIYSIESGNIRNAFNIDPVLGSITTAKELDLRIQDQYTLMVKATDKGIPPMNEVTAVHISVTISDNSLPKFSSQEYSAEISENSSIGSFIIMVVTHSQSSVAYEIKEGNIGDAFTINSHSGVITSQKILDFETLPFYSLIIQGTNMAGQSTNTTVLVHLRDENDNAPTFMQSEYTGLISESASINSVVLTERNMPLVIRATDADKESNALLVYQIVEPSAHKYFAIDSSTGAIRTVMTLDYEETNIFHFSVQVYDMGIPHLSAEYAANVTISVIDINDCPPVFSKDLYEATVLVPTYKGVKVVTVNANDLDSEAFSQLMYSIIEGNIGEKFSINSKTGWITVQNTTQLRSRYELTIRASDGRFSSTTSVKINVKEAKANQLKFTRSSYNAVVQENSTEARTVAIITAVGNQINEPLFYQILNPDNRFKISYTSGVLSTTGIPFDREQQESFDIVVEVTAEHNPGVQSIIVHLVVKVTIEDINDNAPVFVNLPYYATVKIDTEVGEVIHYVTAVDSDIGRNGEIQYSFKEHSDQFQIGETGEITLKKQFDPDTLNKEYRLTVIAQDKGEPSLSAEVIVPITVVNKAMPIFEKTFYSAEIPENTPLHSPVVHVQAYSPEGLKVFYSITDGDPFDQFNINFNTGVLTVIAPLDFEAHPAYKLSIRATDSLTGAHAEVFVDIIIEDINDNPPVFTEQIHGATISEASIIGTSVVHVRATDADSGLNKKISYHLVGNFSKNNDYFVIDSTGLILTSRSLDFEEAQQHILLVRAIDSGMPPLSSDIVVTVDITDLNDNPPVFNQLLYKSNISELAPHGHFVTCVKASDPDSSDAEKLEYSILTGNDNMHFVIHSKTGVITLSNIHRQTLKPNYHLNISVSDGVFRSSAQVHINVIGANLHSPVFSQNEYEVELAENAPLHTLVTEVKAIDKDPGSYGSVTYHIMNDFAKDRFYTNERGQLFTLEILDRETQAEKVIFIRFMAKDAGGKVAFCSINVILTDVNDNVPLFRATEYEVSIGSDVPRGTSIIKVLASDADEGSNADITYTIEADSEHVEENLEIDHLTGVITTKESLIGLENQFLTFFVRAMDGGSPQKDSSVPLYVRILSPEIRLPKFSEPFYSYILSEDTPIGTEIDIIRAEHTHTLLYSLVKGYTPERNKDDYFVIDKHNGRLKVEKSLDHEVTKWYQFSVLGYFMKENYKVVSSVDISIQIKDTNDNAPIFEANPYEAYLVENMPAGSKVIRVKAMDQDSGNNGQITYKLEPSQDTEILESFGINLETGWITTLRELDQEKQAKYQIIVVASDRAEKMQLSSTTVVEVYVADVNDSPPQFTAEIYKGTVSEDDPVGGVVAIISTTDADSEYSNRQVNYFITGGDPLEQFAVENIQNEWKVYVKKQLDREVKDNYLLNITATDGMFSAKAVVEVKVLDSNDNSPVCEKAWYTDTVPEDSPPGKFIMQVMATDADIRSNAEITYTLYGAGAEEFRLNPDTGELKTLATLDREQKSVYSLMVKASDAGGRFCQSNIILNIEDTNDNHPEFTAETYSITVFENTELNTLLTRVHATDADAGLNQKIHYSLLTHADGQFSIDEFSGILKLEKPLDRELQAVYHLILKAEDEGSPRKLSSTATLVVSVLDINDNPPVFEYKEYSATISEDAIVGMEILQVYAASRDIEANAEITYSIVSGNEQGRFSIDSKTGRIFIIGRLDYEISSEHFLMVEATDGGTPSLSDVVTVNINITDTNDNTPVFSQDTYTAVISEDAEVEQLIITILAADADGPLNNRIRYSIIDGNQGNPFTIDPTLGEIKVAKLLDREKISGYTLTVQASDNGYPPRINTTTVNIDVSDINDNPPLFSKENYSIIIQENKPIGYNVQQLVVTDKDSSHNGPPFLFTILSGNEDNAFEINQHAVLTTGIQLQRKVNDHYVLHIKVADSGRPQLSSVTNIDIKVIEESIHPPAILPLEIFITIFGEEYGGGVIGKVHATDQDVYDTLTYKLDPQMESLFSVSSTGGKLIAHKRLDVGQYPLNVTVTDGKFTTTAIIAVHIKQATQELLNHSITFQFANLAPEEFIGDYWRNFQRALRTSLGVRRNDIQIISLQPSDHPSNLDVLLFVEKAASSQHSTRALLHKINSSVPDLEEISGVQILKVFHKLCLGLDCPGKFCDEKVMVDEKSMSTHSTARLSFVTPHHHRSAVCLCKDGRCPLLNSICERNPCPEGTECLADLQEEKYTCVCDGSTATQCPVSAGQAVTFTGNSYVKYRLIENENKEEMKLSMRLRTYSTHAVVMYARGTDYSILEIHHGKLQYKFDCGSGPGIVSVQSIQISDGQWHSVSLEVDGNYAKLILDRVHTASGIAPGTLRTLNLDNHVFFGGHIRQQGMRHGRSPQVSNGFRGCMDSIVLNGQELPLNNKPRIYAQMEESVDVSPGCLLTVMEDCSSSPCQNGGICNPLSTGGYYCKCAAAFMGTHCEVNINPCASNPCLYGGTCISINDEFICQCRGLYTGQRCQIGPYCKDNPCKNSGKCIDSLDGPVCECEAGFHGERCLTDVDECIENPCQNGALCENTYGAYNCNCSHGFGGKHCVEVLNKFVSTSWNIGLAEVIGIIIFIVIILILVGVFVVCRRMIRKKRKSQPQSEDKHLGTTTAFLQRPYFDSKLNKNIYSDIPPQVPVRPISYTPSIPSDSRNNLDRNSFEGSTIPEHPEFTTFNPDSVHGHRKTVAVCSVAPNLPPPPPSNSPSDSDSIQKPSWDFDYDTKVVDLDSCLPKKPLEEKGSQPYSARESMSEVQSLSSFQSESCDDNESFAVPDLGNSRGYHWDTSDWMPNVQLPGIQEYPNYEIVEEAAPLYTDPNSIDADYYTGGYDIESDFPPPPDDFPVPDDLPPLPPEYNDQFDSVQQSRDVSAVGSLGSSVGSRQRFNLNQYLPHHYPSDISEPQNTINGIPTNFPETFAPYTVSYNRDPVDNMSISAYASTASCSDMSACCEMESEVMMSDYESGDDSHFEDVIIPPLDPQQHTEV</sequence>
<keyword evidence="4 15" id="KW-0245">EGF-like domain</keyword>
<feature type="domain" description="EGF-like" evidence="20">
    <location>
        <begin position="4059"/>
        <end position="4095"/>
    </location>
</feature>
<dbReference type="SMART" id="SM00181">
    <property type="entry name" value="EGF"/>
    <property type="match status" value="5"/>
</dbReference>
<dbReference type="SMART" id="SM00112">
    <property type="entry name" value="CA"/>
    <property type="match status" value="33"/>
</dbReference>
<keyword evidence="9" id="KW-0130">Cell adhesion</keyword>
<keyword evidence="11 17" id="KW-0472">Membrane</keyword>
<dbReference type="RefSeq" id="XP_034257401.1">
    <property type="nucleotide sequence ID" value="XM_034401510.1"/>
</dbReference>
<feature type="domain" description="Cadherin" evidence="21">
    <location>
        <begin position="3341"/>
        <end position="3445"/>
    </location>
</feature>
<dbReference type="FunFam" id="2.60.40.60:FF:000080">
    <property type="entry name" value="FAT atypical cadherin 1"/>
    <property type="match status" value="1"/>
</dbReference>
<dbReference type="PRINTS" id="PR00205">
    <property type="entry name" value="CADHERIN"/>
</dbReference>
<feature type="domain" description="Cadherin" evidence="21">
    <location>
        <begin position="2602"/>
        <end position="2708"/>
    </location>
</feature>
<dbReference type="FunFam" id="2.60.40.60:FF:000015">
    <property type="entry name" value="FAT atypical cadherin 1"/>
    <property type="match status" value="1"/>
</dbReference>
<keyword evidence="8 14" id="KW-0106">Calcium</keyword>
<evidence type="ECO:0000256" key="1">
    <source>
        <dbReference type="ARBA" id="ARBA00004162"/>
    </source>
</evidence>
<dbReference type="RefSeq" id="XP_034257400.1">
    <property type="nucleotide sequence ID" value="XM_034401509.1"/>
</dbReference>
<feature type="domain" description="Cadherin" evidence="21">
    <location>
        <begin position="1460"/>
        <end position="1565"/>
    </location>
</feature>
<feature type="domain" description="Cadherin" evidence="21">
    <location>
        <begin position="1883"/>
        <end position="1982"/>
    </location>
</feature>
<dbReference type="FunFam" id="2.60.40.60:FF:000035">
    <property type="entry name" value="Protocadherin Fat 3"/>
    <property type="match status" value="1"/>
</dbReference>
<feature type="domain" description="EGF-like" evidence="20">
    <location>
        <begin position="4020"/>
        <end position="4057"/>
    </location>
</feature>
<feature type="domain" description="Cadherin" evidence="21">
    <location>
        <begin position="2290"/>
        <end position="2395"/>
    </location>
</feature>
<proteinExistence type="predicted"/>
<dbReference type="GO" id="GO:0005509">
    <property type="term" value="F:calcium ion binding"/>
    <property type="evidence" value="ECO:0007669"/>
    <property type="project" value="UniProtKB-UniRule"/>
</dbReference>
<dbReference type="PROSITE" id="PS00022">
    <property type="entry name" value="EGF_1"/>
    <property type="match status" value="4"/>
</dbReference>
<comment type="caution">
    <text evidence="15">Lacks conserved residue(s) required for the propagation of feature annotation.</text>
</comment>
<dbReference type="InterPro" id="IPR015919">
    <property type="entry name" value="Cadherin-like_sf"/>
</dbReference>
<dbReference type="FunFam" id="2.60.40.60:FF:000024">
    <property type="entry name" value="FAT atypical cadherin 3"/>
    <property type="match status" value="1"/>
</dbReference>
<feature type="region of interest" description="Disordered" evidence="16">
    <location>
        <begin position="4577"/>
        <end position="4601"/>
    </location>
</feature>
<dbReference type="InterPro" id="IPR000152">
    <property type="entry name" value="EGF-type_Asp/Asn_hydroxyl_site"/>
</dbReference>
<feature type="domain" description="Cadherin" evidence="21">
    <location>
        <begin position="3236"/>
        <end position="3340"/>
    </location>
</feature>
<evidence type="ECO:0000259" key="20">
    <source>
        <dbReference type="PROSITE" id="PS50026"/>
    </source>
</evidence>
<evidence type="ECO:0000256" key="17">
    <source>
        <dbReference type="SAM" id="Phobius"/>
    </source>
</evidence>
<feature type="disulfide bond" evidence="15">
    <location>
        <begin position="4047"/>
        <end position="4056"/>
    </location>
</feature>
<feature type="domain" description="Cadherin" evidence="21">
    <location>
        <begin position="1566"/>
        <end position="1670"/>
    </location>
</feature>
<dbReference type="Pfam" id="PF02210">
    <property type="entry name" value="Laminin_G_2"/>
    <property type="match status" value="1"/>
</dbReference>
<feature type="domain" description="Cadherin" evidence="21">
    <location>
        <begin position="1362"/>
        <end position="1459"/>
    </location>
</feature>
<feature type="domain" description="Cadherin" evidence="21">
    <location>
        <begin position="2088"/>
        <end position="2188"/>
    </location>
</feature>
<dbReference type="InterPro" id="IPR013320">
    <property type="entry name" value="ConA-like_dom_sf"/>
</dbReference>
<feature type="domain" description="Cadherin" evidence="21">
    <location>
        <begin position="2709"/>
        <end position="2814"/>
    </location>
</feature>
<feature type="disulfide bond" evidence="15">
    <location>
        <begin position="4085"/>
        <end position="4094"/>
    </location>
</feature>
<gene>
    <name evidence="23 24 25" type="primary">FAT1</name>
</gene>
<keyword evidence="13" id="KW-0325">Glycoprotein</keyword>
<dbReference type="PROSITE" id="PS01187">
    <property type="entry name" value="EGF_CA"/>
    <property type="match status" value="1"/>
</dbReference>
<dbReference type="CDD" id="cd11304">
    <property type="entry name" value="Cadherin_repeat"/>
    <property type="match status" value="33"/>
</dbReference>
<dbReference type="PANTHER" id="PTHR24026">
    <property type="entry name" value="FAT ATYPICAL CADHERIN-RELATED"/>
    <property type="match status" value="1"/>
</dbReference>
<dbReference type="KEGG" id="pgut:117654682"/>
<dbReference type="SUPFAM" id="SSF49313">
    <property type="entry name" value="Cadherin-like"/>
    <property type="match status" value="33"/>
</dbReference>
<feature type="disulfide bond" evidence="15">
    <location>
        <begin position="4160"/>
        <end position="4169"/>
    </location>
</feature>
<evidence type="ECO:0000256" key="8">
    <source>
        <dbReference type="ARBA" id="ARBA00022837"/>
    </source>
</evidence>
<feature type="domain" description="Cadherin" evidence="21">
    <location>
        <begin position="371"/>
        <end position="466"/>
    </location>
</feature>
<dbReference type="GO" id="GO:0009653">
    <property type="term" value="P:anatomical structure morphogenesis"/>
    <property type="evidence" value="ECO:0007669"/>
    <property type="project" value="UniProtKB-ARBA"/>
</dbReference>
<dbReference type="FunFam" id="2.60.120.200:FF:000024">
    <property type="entry name" value="FAT atypical cadherin 1"/>
    <property type="match status" value="1"/>
</dbReference>
<keyword evidence="5 17" id="KW-0812">Transmembrane</keyword>
<evidence type="ECO:0000256" key="15">
    <source>
        <dbReference type="PROSITE-ProRule" id="PRU00076"/>
    </source>
</evidence>
<feature type="domain" description="Cadherin" evidence="21">
    <location>
        <begin position="826"/>
        <end position="930"/>
    </location>
</feature>
<dbReference type="SMART" id="SM00179">
    <property type="entry name" value="EGF_CA"/>
    <property type="match status" value="4"/>
</dbReference>
<accession>A0A6P9AGG2</accession>
<feature type="domain" description="Cadherin" evidence="21">
    <location>
        <begin position="38"/>
        <end position="152"/>
    </location>
</feature>
<feature type="domain" description="Cadherin" evidence="21">
    <location>
        <begin position="2815"/>
        <end position="2923"/>
    </location>
</feature>
<feature type="domain" description="Cadherin" evidence="21">
    <location>
        <begin position="3131"/>
        <end position="3235"/>
    </location>
</feature>
<feature type="domain" description="Cadherin" evidence="21">
    <location>
        <begin position="3446"/>
        <end position="3550"/>
    </location>
</feature>
<evidence type="ECO:0000256" key="6">
    <source>
        <dbReference type="ARBA" id="ARBA00022729"/>
    </source>
</evidence>
<feature type="domain" description="Laminin G" evidence="19">
    <location>
        <begin position="3836"/>
        <end position="4016"/>
    </location>
</feature>
<evidence type="ECO:0000256" key="9">
    <source>
        <dbReference type="ARBA" id="ARBA00022889"/>
    </source>
</evidence>
<feature type="region of interest" description="Disordered" evidence="16">
    <location>
        <begin position="4309"/>
        <end position="4333"/>
    </location>
</feature>
<dbReference type="FunFam" id="2.60.40.60:FF:000089">
    <property type="entry name" value="FAT atypical cadherin 1"/>
    <property type="match status" value="1"/>
</dbReference>
<dbReference type="FunFam" id="2.60.40.60:FF:000041">
    <property type="entry name" value="FAT atypical cadherin 1"/>
    <property type="match status" value="1"/>
</dbReference>
<dbReference type="CDD" id="cd00110">
    <property type="entry name" value="LamG"/>
    <property type="match status" value="1"/>
</dbReference>
<evidence type="ECO:0000259" key="19">
    <source>
        <dbReference type="PROSITE" id="PS50025"/>
    </source>
</evidence>
<evidence type="ECO:0000256" key="2">
    <source>
        <dbReference type="ARBA" id="ARBA00004479"/>
    </source>
</evidence>
<dbReference type="FunFam" id="2.60.40.60:FF:000079">
    <property type="entry name" value="FAT atypical cadherin 1"/>
    <property type="match status" value="1"/>
</dbReference>